<organism evidence="4 5">
    <name type="scientific">Undibacterium fentianense</name>
    <dbReference type="NCBI Taxonomy" id="2828728"/>
    <lineage>
        <taxon>Bacteria</taxon>
        <taxon>Pseudomonadati</taxon>
        <taxon>Pseudomonadota</taxon>
        <taxon>Betaproteobacteria</taxon>
        <taxon>Burkholderiales</taxon>
        <taxon>Oxalobacteraceae</taxon>
        <taxon>Undibacterium</taxon>
    </lineage>
</organism>
<dbReference type="GO" id="GO:0008716">
    <property type="term" value="F:D-alanine-D-alanine ligase activity"/>
    <property type="evidence" value="ECO:0007669"/>
    <property type="project" value="InterPro"/>
</dbReference>
<keyword evidence="1" id="KW-0436">Ligase</keyword>
<dbReference type="GO" id="GO:0018169">
    <property type="term" value="F:ribosomal S6-glutamic acid ligase activity"/>
    <property type="evidence" value="ECO:0007669"/>
    <property type="project" value="TreeGrafter"/>
</dbReference>
<comment type="caution">
    <text evidence="4">The sequence shown here is derived from an EMBL/GenBank/DDBJ whole genome shotgun (WGS) entry which is preliminary data.</text>
</comment>
<keyword evidence="2" id="KW-0067">ATP-binding</keyword>
<keyword evidence="2" id="KW-0547">Nucleotide-binding</keyword>
<evidence type="ECO:0000259" key="3">
    <source>
        <dbReference type="PROSITE" id="PS50975"/>
    </source>
</evidence>
<dbReference type="RefSeq" id="WP_212674900.1">
    <property type="nucleotide sequence ID" value="NZ_JAGSPJ010000002.1"/>
</dbReference>
<sequence length="627" mass="69785">MTHVTNQALPLLQFAAGLHSYPGFAYGHKQASISSVLKINKSINIAIPSRLEQLNQQIAENLKAPVPELNSSDDDNIMHSIWHWVQTIQIAAEHPVWGRPYTERSNKNIEPVFLFSFPCFHHESCTATLKLVINTFNLAFSTLEISPDFYEHHFLTKALELIEQIKRYHLKGFNPIHFLTAAFELNTPVIFLYRNVMQFGQGINARVMNSSFSEKTPVVGVQLARDKLACSHLLRMAGLPVAEHVMVRTLDSALLAAAQLGFPVVVKPADSDGGRGVSAHLRDELAVKDAYGKALEFSNNILVEKHIFGKDYRVHVVHGKVQTVLEREPGGVRGDGLSTVRQLIEKQNDERKHATDDRRYLHPIHIDHEVDTMLAEIGLNQQSIPSKDQFIRLRAASNVASGGIPVIVDKIKMHPDNCALVERATDILRLDIAGVDLLIPDISVSWLTSGAAICEVNAQPQMHTTMHKPTLQALLGERNGRIPCFIYLSSAPNKKTIQEIVDAMRPFGTGIGVATQDTGTLDELCLLKGHNSVFEHARGLLIDPHLRALLIVVDERDSGILKSGWPIDMCDYLFIDHSEPSLNRKKYLSFTNGIEVRQKLELTNEHANPIKQSVMQAMSNTLTAGHA</sequence>
<evidence type="ECO:0000313" key="4">
    <source>
        <dbReference type="EMBL" id="MBR7799785.1"/>
    </source>
</evidence>
<dbReference type="GO" id="GO:0005524">
    <property type="term" value="F:ATP binding"/>
    <property type="evidence" value="ECO:0007669"/>
    <property type="project" value="UniProtKB-UniRule"/>
</dbReference>
<dbReference type="SUPFAM" id="SSF56059">
    <property type="entry name" value="Glutathione synthetase ATP-binding domain-like"/>
    <property type="match status" value="1"/>
</dbReference>
<dbReference type="PROSITE" id="PS50975">
    <property type="entry name" value="ATP_GRASP"/>
    <property type="match status" value="1"/>
</dbReference>
<dbReference type="PROSITE" id="PS00866">
    <property type="entry name" value="CPSASE_1"/>
    <property type="match status" value="1"/>
</dbReference>
<dbReference type="GO" id="GO:0005737">
    <property type="term" value="C:cytoplasm"/>
    <property type="evidence" value="ECO:0007669"/>
    <property type="project" value="TreeGrafter"/>
</dbReference>
<dbReference type="Proteomes" id="UP000678545">
    <property type="component" value="Unassembled WGS sequence"/>
</dbReference>
<dbReference type="PANTHER" id="PTHR21621:SF0">
    <property type="entry name" value="BETA-CITRYLGLUTAMATE SYNTHASE B-RELATED"/>
    <property type="match status" value="1"/>
</dbReference>
<name>A0A941IG93_9BURK</name>
<dbReference type="AlphaFoldDB" id="A0A941IG93"/>
<evidence type="ECO:0000313" key="5">
    <source>
        <dbReference type="Proteomes" id="UP000678545"/>
    </source>
</evidence>
<dbReference type="InterPro" id="IPR011095">
    <property type="entry name" value="Dala_Dala_lig_C"/>
</dbReference>
<protein>
    <submittedName>
        <fullName evidence="4">ATP-grasp domain-containing protein</fullName>
    </submittedName>
</protein>
<dbReference type="Gene3D" id="3.30.470.20">
    <property type="entry name" value="ATP-grasp fold, B domain"/>
    <property type="match status" value="2"/>
</dbReference>
<evidence type="ECO:0000256" key="1">
    <source>
        <dbReference type="ARBA" id="ARBA00022598"/>
    </source>
</evidence>
<dbReference type="PANTHER" id="PTHR21621">
    <property type="entry name" value="RIBOSOMAL PROTEIN S6 MODIFICATION PROTEIN"/>
    <property type="match status" value="1"/>
</dbReference>
<keyword evidence="5" id="KW-1185">Reference proteome</keyword>
<dbReference type="InterPro" id="IPR011761">
    <property type="entry name" value="ATP-grasp"/>
</dbReference>
<dbReference type="GO" id="GO:0046872">
    <property type="term" value="F:metal ion binding"/>
    <property type="evidence" value="ECO:0007669"/>
    <property type="project" value="InterPro"/>
</dbReference>
<dbReference type="GO" id="GO:0009432">
    <property type="term" value="P:SOS response"/>
    <property type="evidence" value="ECO:0007669"/>
    <property type="project" value="TreeGrafter"/>
</dbReference>
<feature type="domain" description="ATP-grasp" evidence="3">
    <location>
        <begin position="231"/>
        <end position="441"/>
    </location>
</feature>
<dbReference type="EMBL" id="JAGSPJ010000002">
    <property type="protein sequence ID" value="MBR7799785.1"/>
    <property type="molecule type" value="Genomic_DNA"/>
</dbReference>
<evidence type="ECO:0000256" key="2">
    <source>
        <dbReference type="PROSITE-ProRule" id="PRU00409"/>
    </source>
</evidence>
<dbReference type="Pfam" id="PF07478">
    <property type="entry name" value="Dala_Dala_lig_C"/>
    <property type="match status" value="1"/>
</dbReference>
<proteinExistence type="predicted"/>
<accession>A0A941IG93</accession>
<reference evidence="4" key="1">
    <citation type="submission" date="2021-04" db="EMBL/GenBank/DDBJ databases">
        <title>novel species isolated from subtropical streams in China.</title>
        <authorList>
            <person name="Lu H."/>
        </authorList>
    </citation>
    <scope>NUCLEOTIDE SEQUENCE</scope>
    <source>
        <strain evidence="4">FT137W</strain>
    </source>
</reference>
<gene>
    <name evidence="4" type="ORF">KDM90_07240</name>
</gene>
<dbReference type="InterPro" id="IPR005479">
    <property type="entry name" value="CPAse_ATP-bd"/>
</dbReference>